<dbReference type="Gramene" id="Os08t0263100-01">
    <property type="protein sequence ID" value="Os08t0263100-01"/>
    <property type="gene ID" value="Os08g0263100"/>
</dbReference>
<dbReference type="Proteomes" id="UP000000763">
    <property type="component" value="Chromosome 8"/>
</dbReference>
<dbReference type="AlphaFoldDB" id="A0A0P0XDL8"/>
<proteinExistence type="predicted"/>
<sequence>MLHGGRTLLVSRAALQKPVGDGRRSSAETLTGRRSIVSGNRRRKRAEDRYWATLEETTEDRQRGVLDLEQKPMVGDDRRLISS</sequence>
<name>A0A0P0XDL8_ORYSJ</name>
<evidence type="ECO:0000313" key="1">
    <source>
        <dbReference type="EMBL" id="BAF23310.1"/>
    </source>
</evidence>
<organism evidence="1 2">
    <name type="scientific">Oryza sativa subsp. japonica</name>
    <name type="common">Rice</name>
    <dbReference type="NCBI Taxonomy" id="39947"/>
    <lineage>
        <taxon>Eukaryota</taxon>
        <taxon>Viridiplantae</taxon>
        <taxon>Streptophyta</taxon>
        <taxon>Embryophyta</taxon>
        <taxon>Tracheophyta</taxon>
        <taxon>Spermatophyta</taxon>
        <taxon>Magnoliopsida</taxon>
        <taxon>Liliopsida</taxon>
        <taxon>Poales</taxon>
        <taxon>Poaceae</taxon>
        <taxon>BOP clade</taxon>
        <taxon>Oryzoideae</taxon>
        <taxon>Oryzeae</taxon>
        <taxon>Oryzinae</taxon>
        <taxon>Oryza</taxon>
        <taxon>Oryza sativa</taxon>
    </lineage>
</organism>
<reference evidence="2" key="2">
    <citation type="journal article" date="2008" name="Nucleic Acids Res.">
        <title>The rice annotation project database (RAP-DB): 2008 update.</title>
        <authorList>
            <consortium name="The rice annotation project (RAP)"/>
        </authorList>
    </citation>
    <scope>GENOME REANNOTATION</scope>
    <source>
        <strain evidence="2">cv. Nipponbare</strain>
    </source>
</reference>
<accession>A0A0P0XDL8</accession>
<dbReference type="KEGG" id="dosa:Os08g0263100"/>
<dbReference type="SMR" id="A0A0P0XDL8"/>
<dbReference type="EMBL" id="AP008214">
    <property type="protein sequence ID" value="BAF23310.1"/>
    <property type="molecule type" value="Genomic_DNA"/>
</dbReference>
<evidence type="ECO:0000313" key="2">
    <source>
        <dbReference type="Proteomes" id="UP000000763"/>
    </source>
</evidence>
<gene>
    <name evidence="1" type="ordered locus">Os08g0263100</name>
</gene>
<protein>
    <submittedName>
        <fullName evidence="1">Os08g0263100 protein</fullName>
    </submittedName>
</protein>
<reference evidence="1 2" key="1">
    <citation type="journal article" date="2005" name="Nature">
        <title>The map-based sequence of the rice genome.</title>
        <authorList>
            <consortium name="International rice genome sequencing project (IRGSP)"/>
            <person name="Matsumoto T."/>
            <person name="Wu J."/>
            <person name="Kanamori H."/>
            <person name="Katayose Y."/>
            <person name="Fujisawa M."/>
            <person name="Namiki N."/>
            <person name="Mizuno H."/>
            <person name="Yamamoto K."/>
            <person name="Antonio B.A."/>
            <person name="Baba T."/>
            <person name="Sakata K."/>
            <person name="Nagamura Y."/>
            <person name="Aoki H."/>
            <person name="Arikawa K."/>
            <person name="Arita K."/>
            <person name="Bito T."/>
            <person name="Chiden Y."/>
            <person name="Fujitsuka N."/>
            <person name="Fukunaka R."/>
            <person name="Hamada M."/>
            <person name="Harada C."/>
            <person name="Hayashi A."/>
            <person name="Hijishita S."/>
            <person name="Honda M."/>
            <person name="Hosokawa S."/>
            <person name="Ichikawa Y."/>
            <person name="Idonuma A."/>
            <person name="Iijima M."/>
            <person name="Ikeda M."/>
            <person name="Ikeno M."/>
            <person name="Ito K."/>
            <person name="Ito S."/>
            <person name="Ito T."/>
            <person name="Ito Y."/>
            <person name="Ito Y."/>
            <person name="Iwabuchi A."/>
            <person name="Kamiya K."/>
            <person name="Karasawa W."/>
            <person name="Kurita K."/>
            <person name="Katagiri S."/>
            <person name="Kikuta A."/>
            <person name="Kobayashi H."/>
            <person name="Kobayashi N."/>
            <person name="Machita K."/>
            <person name="Maehara T."/>
            <person name="Masukawa M."/>
            <person name="Mizubayashi T."/>
            <person name="Mukai Y."/>
            <person name="Nagasaki H."/>
            <person name="Nagata Y."/>
            <person name="Naito S."/>
            <person name="Nakashima M."/>
            <person name="Nakama Y."/>
            <person name="Nakamichi Y."/>
            <person name="Nakamura M."/>
            <person name="Meguro A."/>
            <person name="Negishi M."/>
            <person name="Ohta I."/>
            <person name="Ohta T."/>
            <person name="Okamoto M."/>
            <person name="Ono N."/>
            <person name="Saji S."/>
            <person name="Sakaguchi M."/>
            <person name="Sakai K."/>
            <person name="Shibata M."/>
            <person name="Shimokawa T."/>
            <person name="Song J."/>
            <person name="Takazaki Y."/>
            <person name="Terasawa K."/>
            <person name="Tsugane M."/>
            <person name="Tsuji K."/>
            <person name="Ueda S."/>
            <person name="Waki K."/>
            <person name="Yamagata H."/>
            <person name="Yamamoto M."/>
            <person name="Yamamoto S."/>
            <person name="Yamane H."/>
            <person name="Yoshiki S."/>
            <person name="Yoshihara R."/>
            <person name="Yukawa K."/>
            <person name="Zhong H."/>
            <person name="Yano M."/>
            <person name="Yuan Q."/>
            <person name="Ouyang S."/>
            <person name="Liu J."/>
            <person name="Jones K.M."/>
            <person name="Gansberger K."/>
            <person name="Moffat K."/>
            <person name="Hill J."/>
            <person name="Bera J."/>
            <person name="Fadrosh D."/>
            <person name="Jin S."/>
            <person name="Johri S."/>
            <person name="Kim M."/>
            <person name="Overton L."/>
            <person name="Reardon M."/>
            <person name="Tsitrin T."/>
            <person name="Vuong H."/>
            <person name="Weaver B."/>
            <person name="Ciecko A."/>
            <person name="Tallon L."/>
            <person name="Jackson J."/>
            <person name="Pai G."/>
            <person name="Aken S.V."/>
            <person name="Utterback T."/>
            <person name="Reidmuller S."/>
            <person name="Feldblyum T."/>
            <person name="Hsiao J."/>
            <person name="Zismann V."/>
            <person name="Iobst S."/>
            <person name="de Vazeille A.R."/>
            <person name="Buell C.R."/>
            <person name="Ying K."/>
            <person name="Li Y."/>
            <person name="Lu T."/>
            <person name="Huang Y."/>
            <person name="Zhao Q."/>
            <person name="Feng Q."/>
            <person name="Zhang L."/>
            <person name="Zhu J."/>
            <person name="Weng Q."/>
            <person name="Mu J."/>
            <person name="Lu Y."/>
            <person name="Fan D."/>
            <person name="Liu Y."/>
            <person name="Guan J."/>
            <person name="Zhang Y."/>
            <person name="Yu S."/>
            <person name="Liu X."/>
            <person name="Zhang Y."/>
            <person name="Hong G."/>
            <person name="Han B."/>
            <person name="Choisne N."/>
            <person name="Demange N."/>
            <person name="Orjeda G."/>
            <person name="Samain S."/>
            <person name="Cattolico L."/>
            <person name="Pelletier E."/>
            <person name="Couloux A."/>
            <person name="Segurens B."/>
            <person name="Wincker P."/>
            <person name="D'Hont A."/>
            <person name="Scarpelli C."/>
            <person name="Weissenbach J."/>
            <person name="Salanoubat M."/>
            <person name="Quetier F."/>
            <person name="Yu Y."/>
            <person name="Kim H.R."/>
            <person name="Rambo T."/>
            <person name="Currie J."/>
            <person name="Collura K."/>
            <person name="Luo M."/>
            <person name="Yang T."/>
            <person name="Ammiraju J.S.S."/>
            <person name="Engler F."/>
            <person name="Soderlund C."/>
            <person name="Wing R.A."/>
            <person name="Palmer L.E."/>
            <person name="de la Bastide M."/>
            <person name="Spiegel L."/>
            <person name="Nascimento L."/>
            <person name="Zutavern T."/>
            <person name="O'Shaughnessy A."/>
            <person name="Dike S."/>
            <person name="Dedhia N."/>
            <person name="Preston R."/>
            <person name="Balija V."/>
            <person name="McCombie W.R."/>
            <person name="Chow T."/>
            <person name="Chen H."/>
            <person name="Chung M."/>
            <person name="Chen C."/>
            <person name="Shaw J."/>
            <person name="Wu H."/>
            <person name="Hsiao K."/>
            <person name="Chao Y."/>
            <person name="Chu M."/>
            <person name="Cheng C."/>
            <person name="Hour A."/>
            <person name="Lee P."/>
            <person name="Lin S."/>
            <person name="Lin Y."/>
            <person name="Liou J."/>
            <person name="Liu S."/>
            <person name="Hsing Y."/>
            <person name="Raghuvanshi S."/>
            <person name="Mohanty A."/>
            <person name="Bharti A.K."/>
            <person name="Gaur A."/>
            <person name="Gupta V."/>
            <person name="Kumar D."/>
            <person name="Ravi V."/>
            <person name="Vij S."/>
            <person name="Kapur A."/>
            <person name="Khurana P."/>
            <person name="Khurana P."/>
            <person name="Khurana J.P."/>
            <person name="Tyagi A.K."/>
            <person name="Gaikwad K."/>
            <person name="Singh A."/>
            <person name="Dalal V."/>
            <person name="Srivastava S."/>
            <person name="Dixit A."/>
            <person name="Pal A.K."/>
            <person name="Ghazi I.A."/>
            <person name="Yadav M."/>
            <person name="Pandit A."/>
            <person name="Bhargava A."/>
            <person name="Sureshbabu K."/>
            <person name="Batra K."/>
            <person name="Sharma T.R."/>
            <person name="Mohapatra T."/>
            <person name="Singh N.K."/>
            <person name="Messing J."/>
            <person name="Nelson A.B."/>
            <person name="Fuks G."/>
            <person name="Kavchok S."/>
            <person name="Keizer G."/>
            <person name="Linton E."/>
            <person name="Llaca V."/>
            <person name="Song R."/>
            <person name="Tanyolac B."/>
            <person name="Young S."/>
            <person name="Ho-Il K."/>
            <person name="Hahn J.H."/>
            <person name="Sangsakoo G."/>
            <person name="Vanavichit A."/>
            <person name="de Mattos Luiz.A.T."/>
            <person name="Zimmer P.D."/>
            <person name="Malone G."/>
            <person name="Dellagostin O."/>
            <person name="de Oliveira A.C."/>
            <person name="Bevan M."/>
            <person name="Bancroft I."/>
            <person name="Minx P."/>
            <person name="Cordum H."/>
            <person name="Wilson R."/>
            <person name="Cheng Z."/>
            <person name="Jin W."/>
            <person name="Jiang J."/>
            <person name="Leong S.A."/>
            <person name="Iwama H."/>
            <person name="Gojobori T."/>
            <person name="Itoh T."/>
            <person name="Niimura Y."/>
            <person name="Fujii Y."/>
            <person name="Habara T."/>
            <person name="Sakai H."/>
            <person name="Sato Y."/>
            <person name="Wilson G."/>
            <person name="Kumar K."/>
            <person name="McCouch S."/>
            <person name="Juretic N."/>
            <person name="Hoen D."/>
            <person name="Wright S."/>
            <person name="Bruskiewich R."/>
            <person name="Bureau T."/>
            <person name="Miyao A."/>
            <person name="Hirochika H."/>
            <person name="Nishikawa T."/>
            <person name="Kadowaki K."/>
            <person name="Sugiura M."/>
            <person name="Burr B."/>
            <person name="Sasaki T."/>
        </authorList>
    </citation>
    <scope>NUCLEOTIDE SEQUENCE [LARGE SCALE GENOMIC DNA]</scope>
    <source>
        <strain evidence="2">cv. Nipponbare</strain>
    </source>
</reference>